<evidence type="ECO:0000256" key="1">
    <source>
        <dbReference type="SAM" id="MobiDB-lite"/>
    </source>
</evidence>
<protein>
    <submittedName>
        <fullName evidence="2">Unannotated protein</fullName>
    </submittedName>
</protein>
<reference evidence="2" key="1">
    <citation type="submission" date="2020-05" db="EMBL/GenBank/DDBJ databases">
        <authorList>
            <person name="Chiriac C."/>
            <person name="Salcher M."/>
            <person name="Ghai R."/>
            <person name="Kavagutti S V."/>
        </authorList>
    </citation>
    <scope>NUCLEOTIDE SEQUENCE</scope>
</reference>
<dbReference type="PROSITE" id="PS51257">
    <property type="entry name" value="PROKAR_LIPOPROTEIN"/>
    <property type="match status" value="1"/>
</dbReference>
<organism evidence="2">
    <name type="scientific">freshwater metagenome</name>
    <dbReference type="NCBI Taxonomy" id="449393"/>
    <lineage>
        <taxon>unclassified sequences</taxon>
        <taxon>metagenomes</taxon>
        <taxon>ecological metagenomes</taxon>
    </lineage>
</organism>
<sequence>MTRARRRTIALALTVVAGSAGLAGCGGSDDPGTATKAAAKSPEALKLQPVRADAAEAGESSPLPQGAKRGPAAPVPSSVGEKSAQKAEQASSAEEPTSAEDGISPGAPSDAEIRAELEQLEDVQADAKKDALKAGPSETLALTRKGNAKIPEGAPPAIAAIIGSANAIARFPYVYGGGHGGFVDSAYDCSGSVSYALAGAGLLDAPMVSGAFEKWGEPGPGRWVTIYANAGHMFMTVAGVRYDTSGRSGVFGSRWNAAPRSTSGFVVRHPPGL</sequence>
<feature type="region of interest" description="Disordered" evidence="1">
    <location>
        <begin position="20"/>
        <end position="109"/>
    </location>
</feature>
<feature type="compositionally biased region" description="Low complexity" evidence="1">
    <location>
        <begin position="86"/>
        <end position="95"/>
    </location>
</feature>
<dbReference type="AlphaFoldDB" id="A0A6J7G1I1"/>
<dbReference type="Gene3D" id="3.90.1720.10">
    <property type="entry name" value="endopeptidase domain like (from Nostoc punctiforme)"/>
    <property type="match status" value="1"/>
</dbReference>
<evidence type="ECO:0000313" key="2">
    <source>
        <dbReference type="EMBL" id="CAB4901737.1"/>
    </source>
</evidence>
<dbReference type="EMBL" id="CAFBMK010000022">
    <property type="protein sequence ID" value="CAB4901737.1"/>
    <property type="molecule type" value="Genomic_DNA"/>
</dbReference>
<proteinExistence type="predicted"/>
<name>A0A6J7G1I1_9ZZZZ</name>
<accession>A0A6J7G1I1</accession>
<gene>
    <name evidence="2" type="ORF">UFOPK3564_00616</name>
</gene>